<dbReference type="Proteomes" id="UP000464314">
    <property type="component" value="Chromosome"/>
</dbReference>
<name>A0A6P1TLG2_9FIRM</name>
<evidence type="ECO:0000313" key="2">
    <source>
        <dbReference type="EMBL" id="QHQ60999.1"/>
    </source>
</evidence>
<feature type="region of interest" description="Disordered" evidence="1">
    <location>
        <begin position="24"/>
        <end position="73"/>
    </location>
</feature>
<feature type="compositionally biased region" description="Polar residues" evidence="1">
    <location>
        <begin position="28"/>
        <end position="42"/>
    </location>
</feature>
<evidence type="ECO:0000256" key="1">
    <source>
        <dbReference type="SAM" id="MobiDB-lite"/>
    </source>
</evidence>
<organism evidence="2 3">
    <name type="scientific">Anaerocolumna sedimenticola</name>
    <dbReference type="NCBI Taxonomy" id="2696063"/>
    <lineage>
        <taxon>Bacteria</taxon>
        <taxon>Bacillati</taxon>
        <taxon>Bacillota</taxon>
        <taxon>Clostridia</taxon>
        <taxon>Lachnospirales</taxon>
        <taxon>Lachnospiraceae</taxon>
        <taxon>Anaerocolumna</taxon>
    </lineage>
</organism>
<accession>A0A6P1TLG2</accession>
<keyword evidence="3" id="KW-1185">Reference proteome</keyword>
<gene>
    <name evidence="2" type="ORF">Ana3638_09610</name>
</gene>
<protein>
    <submittedName>
        <fullName evidence="2">Uncharacterized protein</fullName>
    </submittedName>
</protein>
<sequence>MKKLVKTILILLYVSSLLGCQYKDRDSGSGSDQTETAETVDNNAIPKDKTQDVKEESVTGGTSDEPADYKPVTGDNLTVASEFAKDLLDENFPKLKQAYQYDEKMKTAITDEDTKRPYYSIILNTVKWKK</sequence>
<dbReference type="KEGG" id="anr:Ana3638_09610"/>
<dbReference type="EMBL" id="CP048000">
    <property type="protein sequence ID" value="QHQ60999.1"/>
    <property type="molecule type" value="Genomic_DNA"/>
</dbReference>
<dbReference type="PROSITE" id="PS51257">
    <property type="entry name" value="PROKAR_LIPOPROTEIN"/>
    <property type="match status" value="1"/>
</dbReference>
<dbReference type="AlphaFoldDB" id="A0A6P1TLG2"/>
<proteinExistence type="predicted"/>
<dbReference type="RefSeq" id="WP_161837827.1">
    <property type="nucleotide sequence ID" value="NZ_CP048000.1"/>
</dbReference>
<reference evidence="2 3" key="1">
    <citation type="submission" date="2020-01" db="EMBL/GenBank/DDBJ databases">
        <title>Genome analysis of Anaerocolumna sp. CBA3638.</title>
        <authorList>
            <person name="Kim J."/>
            <person name="Roh S.W."/>
        </authorList>
    </citation>
    <scope>NUCLEOTIDE SEQUENCE [LARGE SCALE GENOMIC DNA]</scope>
    <source>
        <strain evidence="2 3">CBA3638</strain>
    </source>
</reference>
<feature type="compositionally biased region" description="Basic and acidic residues" evidence="1">
    <location>
        <begin position="46"/>
        <end position="57"/>
    </location>
</feature>
<evidence type="ECO:0000313" key="3">
    <source>
        <dbReference type="Proteomes" id="UP000464314"/>
    </source>
</evidence>